<keyword evidence="1" id="KW-1133">Transmembrane helix</keyword>
<name>A0A7C3H342_9BACT</name>
<evidence type="ECO:0000313" key="2">
    <source>
        <dbReference type="EMBL" id="HFC96845.1"/>
    </source>
</evidence>
<keyword evidence="1" id="KW-0812">Transmembrane</keyword>
<feature type="transmembrane region" description="Helical" evidence="1">
    <location>
        <begin position="45"/>
        <end position="66"/>
    </location>
</feature>
<dbReference type="AlphaFoldDB" id="A0A7C3H342"/>
<proteinExistence type="predicted"/>
<dbReference type="EMBL" id="DRMH01000003">
    <property type="protein sequence ID" value="HFC96845.1"/>
    <property type="molecule type" value="Genomic_DNA"/>
</dbReference>
<sequence>MDGKAKPWWASKTIWGGIVAAACGLLALAGHQVSPDTQSFLTEQGVQVATAVATVIGGVLAIYGRFKAEGKIGKKA</sequence>
<comment type="caution">
    <text evidence="2">The sequence shown here is derived from an EMBL/GenBank/DDBJ whole genome shotgun (WGS) entry which is preliminary data.</text>
</comment>
<accession>A0A7C3H342</accession>
<protein>
    <submittedName>
        <fullName evidence="2">Uncharacterized protein</fullName>
    </submittedName>
</protein>
<reference evidence="2" key="1">
    <citation type="journal article" date="2020" name="mSystems">
        <title>Genome- and Community-Level Interaction Insights into Carbon Utilization and Element Cycling Functions of Hydrothermarchaeota in Hydrothermal Sediment.</title>
        <authorList>
            <person name="Zhou Z."/>
            <person name="Liu Y."/>
            <person name="Xu W."/>
            <person name="Pan J."/>
            <person name="Luo Z.H."/>
            <person name="Li M."/>
        </authorList>
    </citation>
    <scope>NUCLEOTIDE SEQUENCE [LARGE SCALE GENOMIC DNA]</scope>
    <source>
        <strain evidence="2">HyVt-483</strain>
    </source>
</reference>
<dbReference type="PROSITE" id="PS51257">
    <property type="entry name" value="PROKAR_LIPOPROTEIN"/>
    <property type="match status" value="1"/>
</dbReference>
<evidence type="ECO:0000256" key="1">
    <source>
        <dbReference type="SAM" id="Phobius"/>
    </source>
</evidence>
<keyword evidence="1" id="KW-0472">Membrane</keyword>
<organism evidence="2">
    <name type="scientific">Thermosulfurimonas dismutans</name>
    <dbReference type="NCBI Taxonomy" id="999894"/>
    <lineage>
        <taxon>Bacteria</taxon>
        <taxon>Pseudomonadati</taxon>
        <taxon>Thermodesulfobacteriota</taxon>
        <taxon>Thermodesulfobacteria</taxon>
        <taxon>Thermodesulfobacteriales</taxon>
        <taxon>Thermodesulfobacteriaceae</taxon>
        <taxon>Thermosulfurimonas</taxon>
    </lineage>
</organism>
<gene>
    <name evidence="2" type="ORF">ENJ40_00100</name>
</gene>
<dbReference type="Proteomes" id="UP000886043">
    <property type="component" value="Unassembled WGS sequence"/>
</dbReference>